<keyword evidence="3" id="KW-1185">Reference proteome</keyword>
<evidence type="ECO:0000313" key="2">
    <source>
        <dbReference type="EMBL" id="PIO11169.1"/>
    </source>
</evidence>
<dbReference type="Proteomes" id="UP000228934">
    <property type="component" value="Unassembled WGS sequence"/>
</dbReference>
<name>A0A2G9Q6E3_AQUCT</name>
<evidence type="ECO:0000313" key="3">
    <source>
        <dbReference type="Proteomes" id="UP000228934"/>
    </source>
</evidence>
<dbReference type="AlphaFoldDB" id="A0A2G9Q6E3"/>
<feature type="region of interest" description="Disordered" evidence="1">
    <location>
        <begin position="8"/>
        <end position="33"/>
    </location>
</feature>
<accession>A0A2G9Q6E3</accession>
<reference evidence="3" key="1">
    <citation type="journal article" date="2017" name="Nat. Commun.">
        <title>The North American bullfrog draft genome provides insight into hormonal regulation of long noncoding RNA.</title>
        <authorList>
            <person name="Hammond S.A."/>
            <person name="Warren R.L."/>
            <person name="Vandervalk B.P."/>
            <person name="Kucuk E."/>
            <person name="Khan H."/>
            <person name="Gibb E.A."/>
            <person name="Pandoh P."/>
            <person name="Kirk H."/>
            <person name="Zhao Y."/>
            <person name="Jones M."/>
            <person name="Mungall A.J."/>
            <person name="Coope R."/>
            <person name="Pleasance S."/>
            <person name="Moore R.A."/>
            <person name="Holt R.A."/>
            <person name="Round J.M."/>
            <person name="Ohora S."/>
            <person name="Walle B.V."/>
            <person name="Veldhoen N."/>
            <person name="Helbing C.C."/>
            <person name="Birol I."/>
        </authorList>
    </citation>
    <scope>NUCLEOTIDE SEQUENCE [LARGE SCALE GENOMIC DNA]</scope>
</reference>
<protein>
    <submittedName>
        <fullName evidence="2">Uncharacterized protein</fullName>
    </submittedName>
</protein>
<dbReference type="EMBL" id="KZ050091">
    <property type="protein sequence ID" value="PIO11169.1"/>
    <property type="molecule type" value="Genomic_DNA"/>
</dbReference>
<sequence length="80" mass="8768">MADLRLLISSGGQPDVQTQSNCPESNKSYQGREALHKTSKVVSAELEHVGTRMVSYVSSFTSVQLCLLGLGCYFHRALVH</sequence>
<feature type="non-terminal residue" evidence="2">
    <location>
        <position position="80"/>
    </location>
</feature>
<organism evidence="2 3">
    <name type="scientific">Aquarana catesbeiana</name>
    <name type="common">American bullfrog</name>
    <name type="synonym">Rana catesbeiana</name>
    <dbReference type="NCBI Taxonomy" id="8400"/>
    <lineage>
        <taxon>Eukaryota</taxon>
        <taxon>Metazoa</taxon>
        <taxon>Chordata</taxon>
        <taxon>Craniata</taxon>
        <taxon>Vertebrata</taxon>
        <taxon>Euteleostomi</taxon>
        <taxon>Amphibia</taxon>
        <taxon>Batrachia</taxon>
        <taxon>Anura</taxon>
        <taxon>Neobatrachia</taxon>
        <taxon>Ranoidea</taxon>
        <taxon>Ranidae</taxon>
        <taxon>Aquarana</taxon>
    </lineage>
</organism>
<evidence type="ECO:0000256" key="1">
    <source>
        <dbReference type="SAM" id="MobiDB-lite"/>
    </source>
</evidence>
<proteinExistence type="predicted"/>
<feature type="compositionally biased region" description="Polar residues" evidence="1">
    <location>
        <begin position="10"/>
        <end position="29"/>
    </location>
</feature>
<gene>
    <name evidence="2" type="ORF">AB205_0201980</name>
</gene>